<comment type="function">
    <text evidence="4">Involved in the system for phosphate transport across the cytoplasmic membrane.</text>
</comment>
<evidence type="ECO:0000313" key="6">
    <source>
        <dbReference type="EMBL" id="BEQ13352.1"/>
    </source>
</evidence>
<evidence type="ECO:0000256" key="3">
    <source>
        <dbReference type="ARBA" id="ARBA00022729"/>
    </source>
</evidence>
<accession>A0AAU9EX07</accession>
<dbReference type="KEGG" id="dmp:FAK_04180"/>
<dbReference type="SUPFAM" id="SSF53850">
    <property type="entry name" value="Periplasmic binding protein-like II"/>
    <property type="match status" value="1"/>
</dbReference>
<dbReference type="Gene3D" id="3.40.190.10">
    <property type="entry name" value="Periplasmic binding protein-like II"/>
    <property type="match status" value="2"/>
</dbReference>
<dbReference type="RefSeq" id="WP_338604986.1">
    <property type="nucleotide sequence ID" value="NZ_AP028679.1"/>
</dbReference>
<dbReference type="CDD" id="cd13653">
    <property type="entry name" value="PBP2_phosphate_like_1"/>
    <property type="match status" value="1"/>
</dbReference>
<dbReference type="GO" id="GO:0006817">
    <property type="term" value="P:phosphate ion transport"/>
    <property type="evidence" value="ECO:0007669"/>
    <property type="project" value="UniProtKB-UniRule"/>
</dbReference>
<dbReference type="InterPro" id="IPR011862">
    <property type="entry name" value="Phos-bd"/>
</dbReference>
<dbReference type="NCBIfam" id="TIGR02136">
    <property type="entry name" value="ptsS_2"/>
    <property type="match status" value="1"/>
</dbReference>
<keyword evidence="7" id="KW-1185">Reference proteome</keyword>
<comment type="similarity">
    <text evidence="1 4">Belongs to the PstS family.</text>
</comment>
<gene>
    <name evidence="6" type="ORF">FAK_04180</name>
</gene>
<evidence type="ECO:0000256" key="4">
    <source>
        <dbReference type="RuleBase" id="RU367119"/>
    </source>
</evidence>
<reference evidence="7" key="1">
    <citation type="journal article" date="2023" name="Arch. Microbiol.">
        <title>Desulfoferula mesophilus gen. nov. sp. nov., a mesophilic sulfate-reducing bacterium isolated from a brackish lake sediment.</title>
        <authorList>
            <person name="Watanabe T."/>
            <person name="Yabe T."/>
            <person name="Tsuji J.M."/>
            <person name="Fukui M."/>
        </authorList>
    </citation>
    <scope>NUCLEOTIDE SEQUENCE [LARGE SCALE GENOMIC DNA]</scope>
    <source>
        <strain evidence="7">12FAK</strain>
    </source>
</reference>
<feature type="signal peptide" evidence="4">
    <location>
        <begin position="1"/>
        <end position="28"/>
    </location>
</feature>
<dbReference type="Pfam" id="PF12849">
    <property type="entry name" value="PBP_like_2"/>
    <property type="match status" value="1"/>
</dbReference>
<evidence type="ECO:0000313" key="7">
    <source>
        <dbReference type="Proteomes" id="UP001366166"/>
    </source>
</evidence>
<dbReference type="PANTHER" id="PTHR30570:SF1">
    <property type="entry name" value="PHOSPHATE-BINDING PROTEIN PSTS"/>
    <property type="match status" value="1"/>
</dbReference>
<feature type="domain" description="PBP" evidence="5">
    <location>
        <begin position="23"/>
        <end position="263"/>
    </location>
</feature>
<dbReference type="InterPro" id="IPR050811">
    <property type="entry name" value="Phosphate_ABC_transporter"/>
</dbReference>
<dbReference type="GO" id="GO:0042301">
    <property type="term" value="F:phosphate ion binding"/>
    <property type="evidence" value="ECO:0007669"/>
    <property type="project" value="UniProtKB-UniRule"/>
</dbReference>
<evidence type="ECO:0000256" key="2">
    <source>
        <dbReference type="ARBA" id="ARBA00022448"/>
    </source>
</evidence>
<evidence type="ECO:0000259" key="5">
    <source>
        <dbReference type="Pfam" id="PF12849"/>
    </source>
</evidence>
<dbReference type="EMBL" id="AP028679">
    <property type="protein sequence ID" value="BEQ13352.1"/>
    <property type="molecule type" value="Genomic_DNA"/>
</dbReference>
<proteinExistence type="inferred from homology"/>
<dbReference type="InterPro" id="IPR024370">
    <property type="entry name" value="PBP_domain"/>
</dbReference>
<feature type="chain" id="PRO_5043109817" description="Phosphate-binding protein" evidence="4">
    <location>
        <begin position="29"/>
        <end position="277"/>
    </location>
</feature>
<dbReference type="Proteomes" id="UP001366166">
    <property type="component" value="Chromosome"/>
</dbReference>
<protein>
    <recommendedName>
        <fullName evidence="4">Phosphate-binding protein</fullName>
    </recommendedName>
</protein>
<organism evidence="6 7">
    <name type="scientific">Desulfoferula mesophila</name>
    <dbReference type="NCBI Taxonomy" id="3058419"/>
    <lineage>
        <taxon>Bacteria</taxon>
        <taxon>Pseudomonadati</taxon>
        <taxon>Thermodesulfobacteriota</taxon>
        <taxon>Desulfarculia</taxon>
        <taxon>Desulfarculales</taxon>
        <taxon>Desulfarculaceae</taxon>
        <taxon>Desulfoferula</taxon>
    </lineage>
</organism>
<dbReference type="PANTHER" id="PTHR30570">
    <property type="entry name" value="PERIPLASMIC PHOSPHATE BINDING COMPONENT OF PHOSPHATE ABC TRANSPORTER"/>
    <property type="match status" value="1"/>
</dbReference>
<sequence>MKKGNLAKGLLGLALGAALMMGASAAQADDTITITGSTTVLPIAQKAAEVYMKKNPGVRISVAGTGSGDGIKSVIDGTADIGDASRDMKAKEIKLAKEKGENPQKFTVALDCIVPVVNPSNPITNLTIAQLKDIYTGKVKNWKAVGGQDKTIVVISRDSSSGTFEVWNHHVLGKKTRVRPDAQLQASNGAVAQAVAGNKYAIGYVGIGYLNDKLKGLTVNGVKASAKTAMDKTYPIARGLYMFTQSKPKGQVAKFIEFVMSPEGQKIAVEEGFVAVK</sequence>
<dbReference type="AlphaFoldDB" id="A0AAU9EX07"/>
<keyword evidence="4" id="KW-0592">Phosphate transport</keyword>
<evidence type="ECO:0000256" key="1">
    <source>
        <dbReference type="ARBA" id="ARBA00008725"/>
    </source>
</evidence>
<keyword evidence="2 4" id="KW-0813">Transport</keyword>
<keyword evidence="3 4" id="KW-0732">Signal</keyword>
<name>A0AAU9EX07_9BACT</name>